<dbReference type="PANTHER" id="PTHR48111">
    <property type="entry name" value="REGULATOR OF RPOS"/>
    <property type="match status" value="1"/>
</dbReference>
<dbReference type="Proteomes" id="UP000176992">
    <property type="component" value="Unassembled WGS sequence"/>
</dbReference>
<dbReference type="EMBL" id="MFIV01000015">
    <property type="protein sequence ID" value="OGF99674.1"/>
    <property type="molecule type" value="Genomic_DNA"/>
</dbReference>
<dbReference type="GO" id="GO:0032993">
    <property type="term" value="C:protein-DNA complex"/>
    <property type="evidence" value="ECO:0007669"/>
    <property type="project" value="TreeGrafter"/>
</dbReference>
<feature type="DNA-binding region" description="OmpR/PhoB-type" evidence="7">
    <location>
        <begin position="132"/>
        <end position="170"/>
    </location>
</feature>
<dbReference type="GO" id="GO:0000156">
    <property type="term" value="F:phosphorelay response regulator activity"/>
    <property type="evidence" value="ECO:0007669"/>
    <property type="project" value="TreeGrafter"/>
</dbReference>
<name>A0A1F5YHQ4_9BACT</name>
<dbReference type="GO" id="GO:0005829">
    <property type="term" value="C:cytosol"/>
    <property type="evidence" value="ECO:0007669"/>
    <property type="project" value="TreeGrafter"/>
</dbReference>
<evidence type="ECO:0000313" key="11">
    <source>
        <dbReference type="Proteomes" id="UP000176992"/>
    </source>
</evidence>
<evidence type="ECO:0000259" key="8">
    <source>
        <dbReference type="PROSITE" id="PS50110"/>
    </source>
</evidence>
<dbReference type="SMART" id="SM00448">
    <property type="entry name" value="REC"/>
    <property type="match status" value="1"/>
</dbReference>
<feature type="modified residue" description="4-aspartylphosphate" evidence="6">
    <location>
        <position position="54"/>
    </location>
</feature>
<keyword evidence="5" id="KW-0804">Transcription</keyword>
<evidence type="ECO:0000256" key="7">
    <source>
        <dbReference type="PROSITE-ProRule" id="PRU01091"/>
    </source>
</evidence>
<dbReference type="InterPro" id="IPR011006">
    <property type="entry name" value="CheY-like_superfamily"/>
</dbReference>
<feature type="domain" description="OmpR/PhoB-type" evidence="9">
    <location>
        <begin position="132"/>
        <end position="170"/>
    </location>
</feature>
<dbReference type="InterPro" id="IPR039420">
    <property type="entry name" value="WalR-like"/>
</dbReference>
<protein>
    <recommendedName>
        <fullName evidence="12">DNA-binding response regulator</fullName>
    </recommendedName>
</protein>
<dbReference type="PROSITE" id="PS50110">
    <property type="entry name" value="RESPONSE_REGULATORY"/>
    <property type="match status" value="1"/>
</dbReference>
<dbReference type="SUPFAM" id="SSF52172">
    <property type="entry name" value="CheY-like"/>
    <property type="match status" value="1"/>
</dbReference>
<keyword evidence="1 6" id="KW-0597">Phosphoprotein</keyword>
<gene>
    <name evidence="10" type="ORF">A2Z86_11250</name>
</gene>
<feature type="domain" description="Response regulatory" evidence="8">
    <location>
        <begin position="5"/>
        <end position="121"/>
    </location>
</feature>
<feature type="non-terminal residue" evidence="10">
    <location>
        <position position="170"/>
    </location>
</feature>
<sequence length="170" mass="19430">MAGKKILVAETDPVTLRQIVYYLSRENLRAENTSTAAAALDSIRIKKYEMLIFDLHLPDMDGLEFCRRLKSESHSREIPLIVLSASGDEAQEISSLELGADDYLSKPFSPRILASRVKAILRRRIKRAQSDNLLMRINDLTLHRGRYEAWTDGARVSLTFMEFQLLDYLA</sequence>
<evidence type="ECO:0008006" key="12">
    <source>
        <dbReference type="Google" id="ProtNLM"/>
    </source>
</evidence>
<accession>A0A1F5YHQ4</accession>
<comment type="caution">
    <text evidence="10">The sequence shown here is derived from an EMBL/GenBank/DDBJ whole genome shotgun (WGS) entry which is preliminary data.</text>
</comment>
<evidence type="ECO:0000313" key="10">
    <source>
        <dbReference type="EMBL" id="OGF99674.1"/>
    </source>
</evidence>
<dbReference type="PANTHER" id="PTHR48111:SF1">
    <property type="entry name" value="TWO-COMPONENT RESPONSE REGULATOR ORR33"/>
    <property type="match status" value="1"/>
</dbReference>
<reference evidence="10 11" key="1">
    <citation type="journal article" date="2016" name="Nat. Commun.">
        <title>Thousands of microbial genomes shed light on interconnected biogeochemical processes in an aquifer system.</title>
        <authorList>
            <person name="Anantharaman K."/>
            <person name="Brown C.T."/>
            <person name="Hug L.A."/>
            <person name="Sharon I."/>
            <person name="Castelle C.J."/>
            <person name="Probst A.J."/>
            <person name="Thomas B.C."/>
            <person name="Singh A."/>
            <person name="Wilkins M.J."/>
            <person name="Karaoz U."/>
            <person name="Brodie E.L."/>
            <person name="Williams K.H."/>
            <person name="Hubbard S.S."/>
            <person name="Banfield J.F."/>
        </authorList>
    </citation>
    <scope>NUCLEOTIDE SEQUENCE [LARGE SCALE GENOMIC DNA]</scope>
</reference>
<dbReference type="GO" id="GO:0006355">
    <property type="term" value="P:regulation of DNA-templated transcription"/>
    <property type="evidence" value="ECO:0007669"/>
    <property type="project" value="InterPro"/>
</dbReference>
<evidence type="ECO:0000259" key="9">
    <source>
        <dbReference type="PROSITE" id="PS51755"/>
    </source>
</evidence>
<keyword evidence="3" id="KW-0805">Transcription regulation</keyword>
<evidence type="ECO:0000256" key="5">
    <source>
        <dbReference type="ARBA" id="ARBA00023163"/>
    </source>
</evidence>
<dbReference type="InterPro" id="IPR001789">
    <property type="entry name" value="Sig_transdc_resp-reg_receiver"/>
</dbReference>
<evidence type="ECO:0000256" key="3">
    <source>
        <dbReference type="ARBA" id="ARBA00023015"/>
    </source>
</evidence>
<dbReference type="GO" id="GO:0000976">
    <property type="term" value="F:transcription cis-regulatory region binding"/>
    <property type="evidence" value="ECO:0007669"/>
    <property type="project" value="TreeGrafter"/>
</dbReference>
<evidence type="ECO:0000256" key="2">
    <source>
        <dbReference type="ARBA" id="ARBA00023012"/>
    </source>
</evidence>
<evidence type="ECO:0000256" key="1">
    <source>
        <dbReference type="ARBA" id="ARBA00022553"/>
    </source>
</evidence>
<evidence type="ECO:0000256" key="6">
    <source>
        <dbReference type="PROSITE-ProRule" id="PRU00169"/>
    </source>
</evidence>
<proteinExistence type="predicted"/>
<dbReference type="PROSITE" id="PS51755">
    <property type="entry name" value="OMPR_PHOB"/>
    <property type="match status" value="1"/>
</dbReference>
<keyword evidence="2" id="KW-0902">Two-component regulatory system</keyword>
<dbReference type="InterPro" id="IPR001867">
    <property type="entry name" value="OmpR/PhoB-type_DNA-bd"/>
</dbReference>
<keyword evidence="4 7" id="KW-0238">DNA-binding</keyword>
<organism evidence="10 11">
    <name type="scientific">Candidatus Glassbacteria bacterium GWA2_58_10</name>
    <dbReference type="NCBI Taxonomy" id="1817865"/>
    <lineage>
        <taxon>Bacteria</taxon>
        <taxon>Candidatus Glassiibacteriota</taxon>
    </lineage>
</organism>
<evidence type="ECO:0000256" key="4">
    <source>
        <dbReference type="ARBA" id="ARBA00023125"/>
    </source>
</evidence>
<dbReference type="Pfam" id="PF00072">
    <property type="entry name" value="Response_reg"/>
    <property type="match status" value="1"/>
</dbReference>
<dbReference type="Gene3D" id="3.40.50.2300">
    <property type="match status" value="1"/>
</dbReference>
<dbReference type="AlphaFoldDB" id="A0A1F5YHQ4"/>